<proteinExistence type="inferred from homology"/>
<dbReference type="PANTHER" id="PTHR10772:SF58">
    <property type="entry name" value="CO-CHAPERONIN GROES"/>
    <property type="match status" value="1"/>
</dbReference>
<comment type="similarity">
    <text evidence="1 3 4">Belongs to the GroES chaperonin family.</text>
</comment>
<evidence type="ECO:0000256" key="3">
    <source>
        <dbReference type="HAMAP-Rule" id="MF_00580"/>
    </source>
</evidence>
<keyword evidence="3" id="KW-0963">Cytoplasm</keyword>
<evidence type="ECO:0000256" key="1">
    <source>
        <dbReference type="ARBA" id="ARBA00006975"/>
    </source>
</evidence>
<dbReference type="PRINTS" id="PR00297">
    <property type="entry name" value="CHAPERONIN10"/>
</dbReference>
<dbReference type="PANTHER" id="PTHR10772">
    <property type="entry name" value="10 KDA HEAT SHOCK PROTEIN"/>
    <property type="match status" value="1"/>
</dbReference>
<dbReference type="GO" id="GO:0005524">
    <property type="term" value="F:ATP binding"/>
    <property type="evidence" value="ECO:0007669"/>
    <property type="project" value="InterPro"/>
</dbReference>
<comment type="function">
    <text evidence="3 4">Together with the chaperonin GroEL, plays an essential role in assisting protein folding. The GroEL-GroES system forms a nano-cage that allows encapsulation of the non-native substrate proteins and provides a physical environment optimized to promote and accelerate protein folding. GroES binds to the apical surface of the GroEL ring, thereby capping the opening of the GroEL channel.</text>
</comment>
<dbReference type="Proteomes" id="UP000176355">
    <property type="component" value="Unassembled WGS sequence"/>
</dbReference>
<dbReference type="InterPro" id="IPR037124">
    <property type="entry name" value="Chaperonin_GroES_sf"/>
</dbReference>
<evidence type="ECO:0000256" key="2">
    <source>
        <dbReference type="ARBA" id="ARBA00023186"/>
    </source>
</evidence>
<dbReference type="CDD" id="cd00320">
    <property type="entry name" value="cpn10"/>
    <property type="match status" value="1"/>
</dbReference>
<dbReference type="GO" id="GO:0044183">
    <property type="term" value="F:protein folding chaperone"/>
    <property type="evidence" value="ECO:0007669"/>
    <property type="project" value="InterPro"/>
</dbReference>
<comment type="caution">
    <text evidence="5">The sequence shown here is derived from an EMBL/GenBank/DDBJ whole genome shotgun (WGS) entry which is preliminary data.</text>
</comment>
<reference evidence="5 6" key="1">
    <citation type="journal article" date="2016" name="Nat. Commun.">
        <title>Thousands of microbial genomes shed light on interconnected biogeochemical processes in an aquifer system.</title>
        <authorList>
            <person name="Anantharaman K."/>
            <person name="Brown C.T."/>
            <person name="Hug L.A."/>
            <person name="Sharon I."/>
            <person name="Castelle C.J."/>
            <person name="Probst A.J."/>
            <person name="Thomas B.C."/>
            <person name="Singh A."/>
            <person name="Wilkins M.J."/>
            <person name="Karaoz U."/>
            <person name="Brodie E.L."/>
            <person name="Williams K.H."/>
            <person name="Hubbard S.S."/>
            <person name="Banfield J.F."/>
        </authorList>
    </citation>
    <scope>NUCLEOTIDE SEQUENCE [LARGE SCALE GENOMIC DNA]</scope>
</reference>
<dbReference type="STRING" id="1802333.A3G03_00740"/>
<dbReference type="GO" id="GO:0051082">
    <property type="term" value="F:unfolded protein binding"/>
    <property type="evidence" value="ECO:0007669"/>
    <property type="project" value="TreeGrafter"/>
</dbReference>
<comment type="subunit">
    <text evidence="3">Heptamer of 7 subunits arranged in a ring. Interacts with the chaperonin GroEL.</text>
</comment>
<organism evidence="5 6">
    <name type="scientific">Candidatus Taylorbacteria bacterium RIFCSPLOWO2_12_FULL_44_15c</name>
    <dbReference type="NCBI Taxonomy" id="1802333"/>
    <lineage>
        <taxon>Bacteria</taxon>
        <taxon>Candidatus Tayloriibacteriota</taxon>
    </lineage>
</organism>
<dbReference type="InterPro" id="IPR020818">
    <property type="entry name" value="Chaperonin_GroES"/>
</dbReference>
<dbReference type="SMART" id="SM00883">
    <property type="entry name" value="Cpn10"/>
    <property type="match status" value="1"/>
</dbReference>
<accession>A0A1G2P4P5</accession>
<gene>
    <name evidence="3" type="primary">groES</name>
    <name evidence="3" type="synonym">groS</name>
    <name evidence="5" type="ORF">A3G03_00740</name>
</gene>
<comment type="subcellular location">
    <subcellularLocation>
        <location evidence="3">Cytoplasm</location>
    </subcellularLocation>
</comment>
<evidence type="ECO:0000313" key="5">
    <source>
        <dbReference type="EMBL" id="OHA43233.1"/>
    </source>
</evidence>
<dbReference type="InterPro" id="IPR011032">
    <property type="entry name" value="GroES-like_sf"/>
</dbReference>
<sequence length="102" mass="11487">MAKVKKIMPLGDRILVKPVETDELAAKTDSGIIIPDTVSKEKPEQGKVMAVGEGRYEDGKLIKPRVKEGDRVLFSKYGYDEVKIENEELFIIKEENILAIIK</sequence>
<dbReference type="AlphaFoldDB" id="A0A1G2P4P5"/>
<keyword evidence="2 3" id="KW-0143">Chaperone</keyword>
<dbReference type="FunFam" id="2.30.33.40:FF:000001">
    <property type="entry name" value="10 kDa chaperonin"/>
    <property type="match status" value="1"/>
</dbReference>
<dbReference type="SUPFAM" id="SSF50129">
    <property type="entry name" value="GroES-like"/>
    <property type="match status" value="1"/>
</dbReference>
<protein>
    <recommendedName>
        <fullName evidence="3">Co-chaperonin GroES</fullName>
    </recommendedName>
    <alternativeName>
        <fullName evidence="3">10 kDa chaperonin</fullName>
    </alternativeName>
    <alternativeName>
        <fullName evidence="3">Chaperonin-10</fullName>
        <shortName evidence="3">Cpn10</shortName>
    </alternativeName>
</protein>
<name>A0A1G2P4P5_9BACT</name>
<dbReference type="GO" id="GO:0005737">
    <property type="term" value="C:cytoplasm"/>
    <property type="evidence" value="ECO:0007669"/>
    <property type="project" value="UniProtKB-SubCell"/>
</dbReference>
<dbReference type="Pfam" id="PF00166">
    <property type="entry name" value="Cpn10"/>
    <property type="match status" value="1"/>
</dbReference>
<dbReference type="EMBL" id="MHSL01000028">
    <property type="protein sequence ID" value="OHA43233.1"/>
    <property type="molecule type" value="Genomic_DNA"/>
</dbReference>
<dbReference type="HAMAP" id="MF_00580">
    <property type="entry name" value="CH10"/>
    <property type="match status" value="1"/>
</dbReference>
<dbReference type="GO" id="GO:0051087">
    <property type="term" value="F:protein-folding chaperone binding"/>
    <property type="evidence" value="ECO:0007669"/>
    <property type="project" value="TreeGrafter"/>
</dbReference>
<evidence type="ECO:0000313" key="6">
    <source>
        <dbReference type="Proteomes" id="UP000176355"/>
    </source>
</evidence>
<dbReference type="Gene3D" id="2.30.33.40">
    <property type="entry name" value="GroES chaperonin"/>
    <property type="match status" value="1"/>
</dbReference>
<dbReference type="NCBIfam" id="NF001531">
    <property type="entry name" value="PRK00364.2-2"/>
    <property type="match status" value="1"/>
</dbReference>
<evidence type="ECO:0000256" key="4">
    <source>
        <dbReference type="RuleBase" id="RU000535"/>
    </source>
</evidence>
<dbReference type="GO" id="GO:0046872">
    <property type="term" value="F:metal ion binding"/>
    <property type="evidence" value="ECO:0007669"/>
    <property type="project" value="TreeGrafter"/>
</dbReference>